<dbReference type="SMART" id="SM00020">
    <property type="entry name" value="Tryp_SPc"/>
    <property type="match status" value="1"/>
</dbReference>
<dbReference type="OrthoDB" id="6914889at2759"/>
<feature type="chain" id="PRO_5040208076" description="Peptidase S1 domain-containing protein" evidence="3">
    <location>
        <begin position="21"/>
        <end position="294"/>
    </location>
</feature>
<dbReference type="CDD" id="cd00190">
    <property type="entry name" value="Tryp_SPc"/>
    <property type="match status" value="1"/>
</dbReference>
<dbReference type="SUPFAM" id="SSF50494">
    <property type="entry name" value="Trypsin-like serine proteases"/>
    <property type="match status" value="1"/>
</dbReference>
<feature type="domain" description="Peptidase S1" evidence="4">
    <location>
        <begin position="51"/>
        <end position="281"/>
    </location>
</feature>
<comment type="similarity">
    <text evidence="2">Belongs to the peptidase S1 family. CLIP subfamily.</text>
</comment>
<dbReference type="InterPro" id="IPR001254">
    <property type="entry name" value="Trypsin_dom"/>
</dbReference>
<gene>
    <name evidence="5" type="ORF">MELIAE_LOCUS5901</name>
</gene>
<dbReference type="Gene3D" id="2.40.10.10">
    <property type="entry name" value="Trypsin-like serine proteases"/>
    <property type="match status" value="1"/>
</dbReference>
<sequence length="294" mass="31992">MKFLLYSVLCIFSAISMVSSLNNTTLEKGLLDFFFNNCKQCKCGVPNRESRLIGGEYLRTYEFPWISMIQIKSSVAPAVLINDKYVITAANQVLGLSPLDIKVTLGAFDRCFPDQSSANVSVDQIIVNPDFSPGNRANDLALIKLSTPVTFDKRVRPICLSTPGYNYLGQVATVVGWSEAQTVEGPIVASCRPRKSGLPILGHDECLGTAADPQYFSADKGCVGVVGAPSVVCNVDAGGPVMYRSKSGVYDLIGILSDQNDCSPKPSTALYTNINQHLRWITQNTKDACYCYKT</sequence>
<dbReference type="Pfam" id="PF00089">
    <property type="entry name" value="Trypsin"/>
    <property type="match status" value="1"/>
</dbReference>
<dbReference type="Proteomes" id="UP001154078">
    <property type="component" value="Chromosome 3"/>
</dbReference>
<keyword evidence="6" id="KW-1185">Reference proteome</keyword>
<dbReference type="EMBL" id="OV121134">
    <property type="protein sequence ID" value="CAH0554045.1"/>
    <property type="molecule type" value="Genomic_DNA"/>
</dbReference>
<dbReference type="PANTHER" id="PTHR24256">
    <property type="entry name" value="TRYPTASE-RELATED"/>
    <property type="match status" value="1"/>
</dbReference>
<protein>
    <recommendedName>
        <fullName evidence="4">Peptidase S1 domain-containing protein</fullName>
    </recommendedName>
</protein>
<dbReference type="InterPro" id="IPR043504">
    <property type="entry name" value="Peptidase_S1_PA_chymotrypsin"/>
</dbReference>
<dbReference type="AlphaFoldDB" id="A0A9P0B4M2"/>
<reference evidence="5" key="1">
    <citation type="submission" date="2021-12" db="EMBL/GenBank/DDBJ databases">
        <authorList>
            <person name="King R."/>
        </authorList>
    </citation>
    <scope>NUCLEOTIDE SEQUENCE</scope>
</reference>
<dbReference type="GO" id="GO:0006508">
    <property type="term" value="P:proteolysis"/>
    <property type="evidence" value="ECO:0007669"/>
    <property type="project" value="InterPro"/>
</dbReference>
<dbReference type="PRINTS" id="PR00722">
    <property type="entry name" value="CHYMOTRYPSIN"/>
</dbReference>
<keyword evidence="3" id="KW-0732">Signal</keyword>
<evidence type="ECO:0000256" key="3">
    <source>
        <dbReference type="SAM" id="SignalP"/>
    </source>
</evidence>
<dbReference type="InterPro" id="IPR001314">
    <property type="entry name" value="Peptidase_S1A"/>
</dbReference>
<dbReference type="FunFam" id="2.40.10.10:FF:000068">
    <property type="entry name" value="transmembrane protease serine 2"/>
    <property type="match status" value="1"/>
</dbReference>
<evidence type="ECO:0000256" key="1">
    <source>
        <dbReference type="ARBA" id="ARBA00023157"/>
    </source>
</evidence>
<organism evidence="5 6">
    <name type="scientific">Brassicogethes aeneus</name>
    <name type="common">Rape pollen beetle</name>
    <name type="synonym">Meligethes aeneus</name>
    <dbReference type="NCBI Taxonomy" id="1431903"/>
    <lineage>
        <taxon>Eukaryota</taxon>
        <taxon>Metazoa</taxon>
        <taxon>Ecdysozoa</taxon>
        <taxon>Arthropoda</taxon>
        <taxon>Hexapoda</taxon>
        <taxon>Insecta</taxon>
        <taxon>Pterygota</taxon>
        <taxon>Neoptera</taxon>
        <taxon>Endopterygota</taxon>
        <taxon>Coleoptera</taxon>
        <taxon>Polyphaga</taxon>
        <taxon>Cucujiformia</taxon>
        <taxon>Nitidulidae</taxon>
        <taxon>Meligethinae</taxon>
        <taxon>Brassicogethes</taxon>
    </lineage>
</organism>
<accession>A0A9P0B4M2</accession>
<name>A0A9P0B4M2_BRAAE</name>
<dbReference type="InterPro" id="IPR051487">
    <property type="entry name" value="Ser/Thr_Proteases_Immune/Dev"/>
</dbReference>
<keyword evidence="1" id="KW-1015">Disulfide bond</keyword>
<dbReference type="InterPro" id="IPR009003">
    <property type="entry name" value="Peptidase_S1_PA"/>
</dbReference>
<evidence type="ECO:0000256" key="2">
    <source>
        <dbReference type="ARBA" id="ARBA00024195"/>
    </source>
</evidence>
<dbReference type="GO" id="GO:0004252">
    <property type="term" value="F:serine-type endopeptidase activity"/>
    <property type="evidence" value="ECO:0007669"/>
    <property type="project" value="InterPro"/>
</dbReference>
<evidence type="ECO:0000313" key="6">
    <source>
        <dbReference type="Proteomes" id="UP001154078"/>
    </source>
</evidence>
<evidence type="ECO:0000313" key="5">
    <source>
        <dbReference type="EMBL" id="CAH0554045.1"/>
    </source>
</evidence>
<feature type="signal peptide" evidence="3">
    <location>
        <begin position="1"/>
        <end position="20"/>
    </location>
</feature>
<proteinExistence type="inferred from homology"/>
<evidence type="ECO:0000259" key="4">
    <source>
        <dbReference type="SMART" id="SM00020"/>
    </source>
</evidence>